<name>E3N6E2_CAERE</name>
<evidence type="ECO:0000313" key="2">
    <source>
        <dbReference type="Proteomes" id="UP000008281"/>
    </source>
</evidence>
<keyword evidence="2" id="KW-1185">Reference proteome</keyword>
<evidence type="ECO:0000313" key="1">
    <source>
        <dbReference type="EMBL" id="EFO88046.1"/>
    </source>
</evidence>
<organism evidence="2">
    <name type="scientific">Caenorhabditis remanei</name>
    <name type="common">Caenorhabditis vulgaris</name>
    <dbReference type="NCBI Taxonomy" id="31234"/>
    <lineage>
        <taxon>Eukaryota</taxon>
        <taxon>Metazoa</taxon>
        <taxon>Ecdysozoa</taxon>
        <taxon>Nematoda</taxon>
        <taxon>Chromadorea</taxon>
        <taxon>Rhabditida</taxon>
        <taxon>Rhabditina</taxon>
        <taxon>Rhabditomorpha</taxon>
        <taxon>Rhabditoidea</taxon>
        <taxon>Rhabditidae</taxon>
        <taxon>Peloderinae</taxon>
        <taxon>Caenorhabditis</taxon>
    </lineage>
</organism>
<proteinExistence type="predicted"/>
<sequence length="97" mass="10895">MELNHSFDPAVSTMVSVKSDARRVCRRLLCQRHRRFRNVAVENGRLRRFCGLGFLGVRCSASSSRRIAPKDGLTSVRELVAGSPSEYENTTFVSSTF</sequence>
<dbReference type="RefSeq" id="XP_003096077.2">
    <property type="nucleotide sequence ID" value="XM_003096029.2"/>
</dbReference>
<dbReference type="HOGENOM" id="CLU_2348645_0_0_1"/>
<gene>
    <name evidence="1" type="ORF">CRE_05163</name>
</gene>
<dbReference type="GeneID" id="9808239"/>
<dbReference type="EMBL" id="DS268539">
    <property type="protein sequence ID" value="EFO88046.1"/>
    <property type="molecule type" value="Genomic_DNA"/>
</dbReference>
<dbReference type="KEGG" id="crq:GCK72_022764"/>
<dbReference type="CTD" id="9808239"/>
<accession>E3N6E2</accession>
<dbReference type="AlphaFoldDB" id="E3N6E2"/>
<protein>
    <submittedName>
        <fullName evidence="1">Uncharacterized protein</fullName>
    </submittedName>
</protein>
<dbReference type="Proteomes" id="UP000008281">
    <property type="component" value="Unassembled WGS sequence"/>
</dbReference>
<reference evidence="1" key="1">
    <citation type="submission" date="2007-07" db="EMBL/GenBank/DDBJ databases">
        <title>PCAP assembly of the Caenorhabditis remanei genome.</title>
        <authorList>
            <consortium name="The Caenorhabditis remanei Sequencing Consortium"/>
            <person name="Wilson R.K."/>
        </authorList>
    </citation>
    <scope>NUCLEOTIDE SEQUENCE [LARGE SCALE GENOMIC DNA]</scope>
    <source>
        <strain evidence="1">PB4641</strain>
    </source>
</reference>